<comment type="caution">
    <text evidence="18">The sequence shown here is derived from an EMBL/GenBank/DDBJ whole genome shotgun (WGS) entry which is preliminary data.</text>
</comment>
<evidence type="ECO:0000256" key="16">
    <source>
        <dbReference type="RuleBase" id="RU362098"/>
    </source>
</evidence>
<evidence type="ECO:0000256" key="5">
    <source>
        <dbReference type="ARBA" id="ARBA00022519"/>
    </source>
</evidence>
<evidence type="ECO:0000256" key="10">
    <source>
        <dbReference type="ARBA" id="ARBA00023065"/>
    </source>
</evidence>
<keyword evidence="3" id="KW-1003">Cell membrane</keyword>
<feature type="domain" description="FeoB-type G" evidence="17">
    <location>
        <begin position="8"/>
        <end position="174"/>
    </location>
</feature>
<evidence type="ECO:0000256" key="1">
    <source>
        <dbReference type="ARBA" id="ARBA00004429"/>
    </source>
</evidence>
<dbReference type="Proteomes" id="UP000257039">
    <property type="component" value="Unassembled WGS sequence"/>
</dbReference>
<dbReference type="CDD" id="cd01879">
    <property type="entry name" value="FeoB"/>
    <property type="match status" value="1"/>
</dbReference>
<comment type="caution">
    <text evidence="16">Lacks conserved residue(s) required for the propagation of feature annotation.</text>
</comment>
<feature type="transmembrane region" description="Helical" evidence="16">
    <location>
        <begin position="466"/>
        <end position="486"/>
    </location>
</feature>
<keyword evidence="19" id="KW-1185">Reference proteome</keyword>
<name>A0A4P9VKH7_9GAMM</name>
<feature type="transmembrane region" description="Helical" evidence="16">
    <location>
        <begin position="295"/>
        <end position="315"/>
    </location>
</feature>
<dbReference type="NCBIfam" id="NF007105">
    <property type="entry name" value="PRK09554.1"/>
    <property type="match status" value="1"/>
</dbReference>
<evidence type="ECO:0000256" key="3">
    <source>
        <dbReference type="ARBA" id="ARBA00022475"/>
    </source>
</evidence>
<dbReference type="Pfam" id="PF07664">
    <property type="entry name" value="FeoB_C"/>
    <property type="match status" value="1"/>
</dbReference>
<proteinExistence type="inferred from homology"/>
<dbReference type="AlphaFoldDB" id="A0A4P9VKH7"/>
<evidence type="ECO:0000256" key="8">
    <source>
        <dbReference type="ARBA" id="ARBA00022989"/>
    </source>
</evidence>
<feature type="transmembrane region" description="Helical" evidence="16">
    <location>
        <begin position="434"/>
        <end position="460"/>
    </location>
</feature>
<dbReference type="RefSeq" id="WP_094786238.1">
    <property type="nucleotide sequence ID" value="NZ_NDXW01000001.1"/>
</dbReference>
<dbReference type="SUPFAM" id="SSF52540">
    <property type="entry name" value="P-loop containing nucleoside triphosphate hydrolases"/>
    <property type="match status" value="1"/>
</dbReference>
<feature type="transmembrane region" description="Helical" evidence="16">
    <location>
        <begin position="686"/>
        <end position="707"/>
    </location>
</feature>
<dbReference type="GO" id="GO:0015093">
    <property type="term" value="F:ferrous iron transmembrane transporter activity"/>
    <property type="evidence" value="ECO:0007669"/>
    <property type="project" value="UniProtKB-UniRule"/>
</dbReference>
<dbReference type="InterPro" id="IPR011642">
    <property type="entry name" value="Gate_dom"/>
</dbReference>
<evidence type="ECO:0000256" key="7">
    <source>
        <dbReference type="ARBA" id="ARBA00022741"/>
    </source>
</evidence>
<feature type="transmembrane region" description="Helical" evidence="16">
    <location>
        <begin position="360"/>
        <end position="380"/>
    </location>
</feature>
<keyword evidence="7 14" id="KW-0547">Nucleotide-binding</keyword>
<dbReference type="Gene3D" id="1.10.287.1770">
    <property type="match status" value="1"/>
</dbReference>
<keyword evidence="4 16" id="KW-0410">Iron transport</keyword>
<dbReference type="Gene3D" id="3.40.50.300">
    <property type="entry name" value="P-loop containing nucleotide triphosphate hydrolases"/>
    <property type="match status" value="1"/>
</dbReference>
<evidence type="ECO:0000256" key="4">
    <source>
        <dbReference type="ARBA" id="ARBA00022496"/>
    </source>
</evidence>
<dbReference type="FunFam" id="3.40.50.300:FF:000426">
    <property type="entry name" value="Ferrous iron transport protein B"/>
    <property type="match status" value="1"/>
</dbReference>
<organism evidence="18 19">
    <name type="scientific">Zooshikella ganghwensis</name>
    <dbReference type="NCBI Taxonomy" id="202772"/>
    <lineage>
        <taxon>Bacteria</taxon>
        <taxon>Pseudomonadati</taxon>
        <taxon>Pseudomonadota</taxon>
        <taxon>Gammaproteobacteria</taxon>
        <taxon>Oceanospirillales</taxon>
        <taxon>Zooshikellaceae</taxon>
        <taxon>Zooshikella</taxon>
    </lineage>
</organism>
<evidence type="ECO:0000313" key="18">
    <source>
        <dbReference type="EMBL" id="RDH42787.1"/>
    </source>
</evidence>
<feature type="binding site" evidence="14">
    <location>
        <begin position="61"/>
        <end position="64"/>
    </location>
    <ligand>
        <name>GTP</name>
        <dbReference type="ChEBI" id="CHEBI:37565"/>
        <label>1</label>
    </ligand>
</feature>
<keyword evidence="15" id="KW-0479">Metal-binding</keyword>
<feature type="transmembrane region" description="Helical" evidence="16">
    <location>
        <begin position="748"/>
        <end position="768"/>
    </location>
</feature>
<feature type="binding site" evidence="14">
    <location>
        <begin position="15"/>
        <end position="22"/>
    </location>
    <ligand>
        <name>GTP</name>
        <dbReference type="ChEBI" id="CHEBI:37565"/>
        <label>1</label>
    </ligand>
</feature>
<comment type="subcellular location">
    <subcellularLocation>
        <location evidence="1 16">Cell inner membrane</location>
        <topology evidence="1 16">Multi-pass membrane protein</topology>
    </subcellularLocation>
</comment>
<feature type="binding site" evidence="15">
    <location>
        <position position="29"/>
    </location>
    <ligand>
        <name>Mg(2+)</name>
        <dbReference type="ChEBI" id="CHEBI:18420"/>
        <label>2</label>
    </ligand>
</feature>
<feature type="binding site" evidence="15">
    <location>
        <position position="27"/>
    </location>
    <ligand>
        <name>Mg(2+)</name>
        <dbReference type="ChEBI" id="CHEBI:18420"/>
        <label>2</label>
    </ligand>
</feature>
<protein>
    <recommendedName>
        <fullName evidence="13 16">Ferrous iron transport protein B</fullName>
    </recommendedName>
</protein>
<dbReference type="InterPro" id="IPR005225">
    <property type="entry name" value="Small_GTP-bd"/>
</dbReference>
<evidence type="ECO:0000256" key="12">
    <source>
        <dbReference type="ARBA" id="ARBA00023136"/>
    </source>
</evidence>
<dbReference type="EMBL" id="NDXW01000001">
    <property type="protein sequence ID" value="RDH42787.1"/>
    <property type="molecule type" value="Genomic_DNA"/>
</dbReference>
<dbReference type="InterPro" id="IPR003373">
    <property type="entry name" value="Fe2_transport_prot-B"/>
</dbReference>
<dbReference type="Pfam" id="PF07670">
    <property type="entry name" value="Gate"/>
    <property type="match status" value="2"/>
</dbReference>
<dbReference type="GO" id="GO:0005525">
    <property type="term" value="F:GTP binding"/>
    <property type="evidence" value="ECO:0007669"/>
    <property type="project" value="UniProtKB-KW"/>
</dbReference>
<comment type="similarity">
    <text evidence="16">Belongs to the TRAFAC class TrmE-Era-EngA-EngB-Septin-like GTPase superfamily. FeoB GTPase (TC 9.A.8) family.</text>
</comment>
<feature type="binding site" evidence="15">
    <location>
        <position position="30"/>
    </location>
    <ligand>
        <name>Mg(2+)</name>
        <dbReference type="ChEBI" id="CHEBI:18420"/>
        <label>2</label>
    </ligand>
</feature>
<gene>
    <name evidence="18" type="ORF">B9G39_04590</name>
</gene>
<keyword evidence="6 16" id="KW-0812">Transmembrane</keyword>
<evidence type="ECO:0000256" key="6">
    <source>
        <dbReference type="ARBA" id="ARBA00022692"/>
    </source>
</evidence>
<keyword evidence="9 16" id="KW-0408">Iron</keyword>
<evidence type="ECO:0000256" key="15">
    <source>
        <dbReference type="PIRSR" id="PIRSR603373-2"/>
    </source>
</evidence>
<dbReference type="PROSITE" id="PS51711">
    <property type="entry name" value="G_FEOB"/>
    <property type="match status" value="1"/>
</dbReference>
<dbReference type="InterPro" id="IPR050860">
    <property type="entry name" value="FeoB_GTPase"/>
</dbReference>
<comment type="function">
    <text evidence="16">Probable transporter of a GTP-driven Fe(2+) uptake system.</text>
</comment>
<evidence type="ECO:0000259" key="17">
    <source>
        <dbReference type="PROSITE" id="PS51711"/>
    </source>
</evidence>
<keyword evidence="10" id="KW-0406">Ion transport</keyword>
<dbReference type="InterPro" id="IPR011640">
    <property type="entry name" value="Fe2_transport_prot_B_C"/>
</dbReference>
<accession>A0A4P9VKH7</accession>
<dbReference type="NCBIfam" id="TIGR00437">
    <property type="entry name" value="feoB"/>
    <property type="match status" value="1"/>
</dbReference>
<feature type="binding site" evidence="15">
    <location>
        <position position="26"/>
    </location>
    <ligand>
        <name>Mg(2+)</name>
        <dbReference type="ChEBI" id="CHEBI:18420"/>
        <label>2</label>
    </ligand>
</feature>
<dbReference type="InterPro" id="IPR030389">
    <property type="entry name" value="G_FEOB_dom"/>
</dbReference>
<evidence type="ECO:0000256" key="9">
    <source>
        <dbReference type="ARBA" id="ARBA00023004"/>
    </source>
</evidence>
<dbReference type="Pfam" id="PF02421">
    <property type="entry name" value="FeoB_N"/>
    <property type="match status" value="1"/>
</dbReference>
<dbReference type="InterPro" id="IPR027417">
    <property type="entry name" value="P-loop_NTPase"/>
</dbReference>
<dbReference type="InterPro" id="IPR041069">
    <property type="entry name" value="FeoB_Cyto"/>
</dbReference>
<keyword evidence="5" id="KW-0997">Cell inner membrane</keyword>
<dbReference type="PANTHER" id="PTHR43185">
    <property type="entry name" value="FERROUS IRON TRANSPORT PROTEIN B"/>
    <property type="match status" value="1"/>
</dbReference>
<evidence type="ECO:0000256" key="2">
    <source>
        <dbReference type="ARBA" id="ARBA00022448"/>
    </source>
</evidence>
<feature type="binding site" evidence="14">
    <location>
        <begin position="125"/>
        <end position="128"/>
    </location>
    <ligand>
        <name>GTP</name>
        <dbReference type="ChEBI" id="CHEBI:37565"/>
        <label>1</label>
    </ligand>
</feature>
<dbReference type="PANTHER" id="PTHR43185:SF1">
    <property type="entry name" value="FE(2+) TRANSPORTER FEOB"/>
    <property type="match status" value="1"/>
</dbReference>
<evidence type="ECO:0000256" key="11">
    <source>
        <dbReference type="ARBA" id="ARBA00023134"/>
    </source>
</evidence>
<evidence type="ECO:0000256" key="14">
    <source>
        <dbReference type="PIRSR" id="PIRSR603373-1"/>
    </source>
</evidence>
<evidence type="ECO:0000256" key="13">
    <source>
        <dbReference type="NCBIfam" id="TIGR00437"/>
    </source>
</evidence>
<keyword evidence="8 16" id="KW-1133">Transmembrane helix</keyword>
<dbReference type="Pfam" id="PF17910">
    <property type="entry name" value="FeoB_Cyto"/>
    <property type="match status" value="1"/>
</dbReference>
<dbReference type="NCBIfam" id="TIGR00231">
    <property type="entry name" value="small_GTP"/>
    <property type="match status" value="1"/>
</dbReference>
<sequence length="784" mass="86222">MTVVVHSQATVCVVGNPNCGKTSLFNALTGARQKVGNWAGVTVEKKTGQYKFNEQSIELVDLPGTYSLDVIDETVSLDEKIARDYVISNEADLIVNIIDAANFQRNLYLTLQLLEMGKPMLVVLNMMDMLSRDGKQIDYAKLAELLGCPVVPVVASRKKGITELKQAINEYLASPKSIPPTFSFCPPIEQAIEALEPHLAEASVELSASTSRRWLTIKLLEGELALPIRLDHTTHDLLLRHRAEIIESQQEDLDILIANDRYQHIARLAEQTISATRPASAHVSELIDQAVLNRWLGFPIFLLVMYVMFMFTINIGSAFIDLFDILAGTLFVDGVGYLLSSISAPDWLNPLLAQGVGGGIQTVATFIPVIGCLFLFLSILEDSGYMARAAFVMDRLMRYLGLPGKSFVPMLIGFGCNVPSVMAARTLENERDRFLTIIMAPFMSCGARLPVYALFAVAFFPDNGQNIVFALYLIGITTAVATGLLMKRTLLPGESVHFIMELPDYHMPSFTSVCIRTWDRLRSFITKAGKMIVMVVMVLSMLNSLGTDGSFGNENTERSLLSQIGQQITPLFKPIGLTEENWPATVGIFTGIFAKEAVVGTLDAMYTQMSSSESEAESAEYDLLGGIQEAFATVPANLSDAVGAWVDPLGLNIGETHDKETAAEEQEVSTSTYTIMQTLFGSSAAAFAYLLFILLYTPCVAAIGAIYRETSGRWSLFVSLWTLLMAYTVAGVYYQISTFASHPESSLMWSLGLVIAFLTTLFGMRYYAQSQREELSYQAESVVD</sequence>
<keyword evidence="12 16" id="KW-0472">Membrane</keyword>
<reference evidence="18 19" key="1">
    <citation type="submission" date="2017-04" db="EMBL/GenBank/DDBJ databases">
        <title>Draft genome sequence of Zooshikella ganghwensis VG4 isolated from Red Sea sediments.</title>
        <authorList>
            <person name="Rehman Z."/>
            <person name="Alam I."/>
            <person name="Kamau A."/>
            <person name="Bajic V."/>
            <person name="Leiknes T."/>
        </authorList>
    </citation>
    <scope>NUCLEOTIDE SEQUENCE [LARGE SCALE GENOMIC DNA]</scope>
    <source>
        <strain evidence="18 19">VG4</strain>
    </source>
</reference>
<keyword evidence="15" id="KW-0460">Magnesium</keyword>
<evidence type="ECO:0000313" key="19">
    <source>
        <dbReference type="Proteomes" id="UP000257039"/>
    </source>
</evidence>
<feature type="binding site" evidence="14">
    <location>
        <begin position="40"/>
        <end position="44"/>
    </location>
    <ligand>
        <name>GTP</name>
        <dbReference type="ChEBI" id="CHEBI:37565"/>
        <label>1</label>
    </ligand>
</feature>
<dbReference type="GO" id="GO:0005886">
    <property type="term" value="C:plasma membrane"/>
    <property type="evidence" value="ECO:0007669"/>
    <property type="project" value="UniProtKB-SubCell"/>
</dbReference>
<dbReference type="GO" id="GO:0046872">
    <property type="term" value="F:metal ion binding"/>
    <property type="evidence" value="ECO:0007669"/>
    <property type="project" value="UniProtKB-KW"/>
</dbReference>
<keyword evidence="11 14" id="KW-0342">GTP-binding</keyword>
<keyword evidence="2 16" id="KW-0813">Transport</keyword>
<feature type="transmembrane region" description="Helical" evidence="16">
    <location>
        <begin position="714"/>
        <end position="736"/>
    </location>
</feature>